<dbReference type="InterPro" id="IPR050626">
    <property type="entry name" value="Peptidase_M16"/>
</dbReference>
<evidence type="ECO:0000256" key="5">
    <source>
        <dbReference type="ARBA" id="ARBA00022801"/>
    </source>
</evidence>
<comment type="similarity">
    <text evidence="2 8">Belongs to the peptidase M16 family.</text>
</comment>
<dbReference type="Proteomes" id="UP000283387">
    <property type="component" value="Unassembled WGS sequence"/>
</dbReference>
<dbReference type="OrthoDB" id="9811314at2"/>
<dbReference type="InterPro" id="IPR011249">
    <property type="entry name" value="Metalloenz_LuxS/M16"/>
</dbReference>
<dbReference type="PROSITE" id="PS00143">
    <property type="entry name" value="INSULINASE"/>
    <property type="match status" value="1"/>
</dbReference>
<evidence type="ECO:0000256" key="9">
    <source>
        <dbReference type="SAM" id="SignalP"/>
    </source>
</evidence>
<keyword evidence="9" id="KW-0732">Signal</keyword>
<keyword evidence="5" id="KW-0378">Hydrolase</keyword>
<sequence>MRKLFLLLMGVVLIGTLSFGQQFTDLSQEVPFDSSIRKGVLPNGLTYYIKHNENPKGAASFYIYQNVGASLETDEQDGLAHFLEHMAFNGTTTFPGKSMLDMLEKNGVKFGRDVNAYTTRNETVYNMSRVPTANEGLVDSCLLILRDWCDELSLDEAEIDAERGVISEEWRTRRNASFRVQAKTAPIIFNNTIYAERDAIGELDVIKNFDPKELRSFYHNWYRTDLQAVAIVGDIDVDTIEAKVKELFSAIPAIENPMARTVVAIPDNNEPMYVQVMDPDYKNVSVDLKIRYKKRNNNSFADLRENYLNSFFNSLLSSRIKELVQESTQPFKRGSVGLGSLERGYGTFDVFASCEPGKEQAAFEAVYTELERVLRFGFTDTELERLKTNMLVSVENSYQKRDLIGAEAYCKAIKTAYLEQVSIPDAEFKYQFAKEIIPGITAEEVSAVAKKYLTDVNRSYVITGPEREPGTVFISPKEIEAIIARVQSSDLAPYIDNAPVSTELLSSLPEAGEIVSEKKIEEFDATEWTLSNGAKVVYKFDDYVKEAVVLSGQSSGGRSLYGVEDIPSFNAAADFVSGFGIGEFDPIQFKKVTTGKTASCGFDIGSYSESISGSTKVADLETMLQLVYMRFEEPRFDKDNFDRLMEINYRNAENEVKTAKSIMRDTLSSILSNGNPRSLKFSKEYLDQINFDRMKEIYQERFDNAGDFTFFIVGDVSEEELKPLVEQYLGSIRSTGKTEKWVDTGDYYPTGKHEYRIELPMPDPKATVVLKFRNDYDYSREAVVYQSILGSILNLRYTENIREKEGGTYGVSVKPSFTRIPDVKYGLSIQFDCDPTKADYLKELVYKELKVVQKNVQQADLDKVVLNMKKNLEQQVENNGYWMSVLQTYYATSENKLDPAYYETIIENVTTKDIAKAAKKFLKNADVLDVVFLSEDKI</sequence>
<dbReference type="Pfam" id="PF05193">
    <property type="entry name" value="Peptidase_M16_C"/>
    <property type="match status" value="2"/>
</dbReference>
<dbReference type="GO" id="GO:0046872">
    <property type="term" value="F:metal ion binding"/>
    <property type="evidence" value="ECO:0007669"/>
    <property type="project" value="UniProtKB-KW"/>
</dbReference>
<feature type="domain" description="Peptidase M16 C-terminal" evidence="11">
    <location>
        <begin position="689"/>
        <end position="865"/>
    </location>
</feature>
<evidence type="ECO:0000256" key="2">
    <source>
        <dbReference type="ARBA" id="ARBA00007261"/>
    </source>
</evidence>
<feature type="chain" id="PRO_5019351737" evidence="9">
    <location>
        <begin position="21"/>
        <end position="938"/>
    </location>
</feature>
<dbReference type="GO" id="GO:0006508">
    <property type="term" value="P:proteolysis"/>
    <property type="evidence" value="ECO:0007669"/>
    <property type="project" value="UniProtKB-KW"/>
</dbReference>
<evidence type="ECO:0000259" key="11">
    <source>
        <dbReference type="Pfam" id="PF05193"/>
    </source>
</evidence>
<comment type="caution">
    <text evidence="12">The sequence shown here is derived from an EMBL/GenBank/DDBJ whole genome shotgun (WGS) entry which is preliminary data.</text>
</comment>
<organism evidence="12 13">
    <name type="scientific">Mangrovibacterium diazotrophicum</name>
    <dbReference type="NCBI Taxonomy" id="1261403"/>
    <lineage>
        <taxon>Bacteria</taxon>
        <taxon>Pseudomonadati</taxon>
        <taxon>Bacteroidota</taxon>
        <taxon>Bacteroidia</taxon>
        <taxon>Marinilabiliales</taxon>
        <taxon>Prolixibacteraceae</taxon>
        <taxon>Mangrovibacterium</taxon>
    </lineage>
</organism>
<dbReference type="PANTHER" id="PTHR43690:SF17">
    <property type="entry name" value="PROTEIN YHJJ"/>
    <property type="match status" value="1"/>
</dbReference>
<gene>
    <name evidence="12" type="ORF">BC643_1270</name>
</gene>
<name>A0A419W651_9BACT</name>
<dbReference type="AlphaFoldDB" id="A0A419W651"/>
<dbReference type="Pfam" id="PF00675">
    <property type="entry name" value="Peptidase_M16"/>
    <property type="match status" value="1"/>
</dbReference>
<dbReference type="Gene3D" id="3.30.830.10">
    <property type="entry name" value="Metalloenzyme, LuxS/M16 peptidase-like"/>
    <property type="match status" value="4"/>
</dbReference>
<dbReference type="InterPro" id="IPR001431">
    <property type="entry name" value="Pept_M16_Zn_BS"/>
</dbReference>
<evidence type="ECO:0000256" key="4">
    <source>
        <dbReference type="ARBA" id="ARBA00022723"/>
    </source>
</evidence>
<evidence type="ECO:0000259" key="10">
    <source>
        <dbReference type="Pfam" id="PF00675"/>
    </source>
</evidence>
<evidence type="ECO:0000313" key="13">
    <source>
        <dbReference type="Proteomes" id="UP000283387"/>
    </source>
</evidence>
<keyword evidence="13" id="KW-1185">Reference proteome</keyword>
<keyword evidence="3 12" id="KW-0645">Protease</keyword>
<dbReference type="RefSeq" id="WP_120272281.1">
    <property type="nucleotide sequence ID" value="NZ_RAPN01000001.1"/>
</dbReference>
<dbReference type="EMBL" id="RAPN01000001">
    <property type="protein sequence ID" value="RKD90925.1"/>
    <property type="molecule type" value="Genomic_DNA"/>
</dbReference>
<feature type="domain" description="Peptidase M16 N-terminal" evidence="10">
    <location>
        <begin position="52"/>
        <end position="170"/>
    </location>
</feature>
<keyword evidence="4" id="KW-0479">Metal-binding</keyword>
<evidence type="ECO:0000256" key="1">
    <source>
        <dbReference type="ARBA" id="ARBA00001947"/>
    </source>
</evidence>
<feature type="domain" description="Peptidase M16 C-terminal" evidence="11">
    <location>
        <begin position="209"/>
        <end position="389"/>
    </location>
</feature>
<keyword evidence="7" id="KW-0482">Metalloprotease</keyword>
<evidence type="ECO:0000256" key="8">
    <source>
        <dbReference type="RuleBase" id="RU004447"/>
    </source>
</evidence>
<evidence type="ECO:0000256" key="7">
    <source>
        <dbReference type="ARBA" id="ARBA00023049"/>
    </source>
</evidence>
<evidence type="ECO:0000313" key="12">
    <source>
        <dbReference type="EMBL" id="RKD90925.1"/>
    </source>
</evidence>
<proteinExistence type="inferred from homology"/>
<dbReference type="InterPro" id="IPR007863">
    <property type="entry name" value="Peptidase_M16_C"/>
</dbReference>
<evidence type="ECO:0000256" key="6">
    <source>
        <dbReference type="ARBA" id="ARBA00022833"/>
    </source>
</evidence>
<dbReference type="PANTHER" id="PTHR43690">
    <property type="entry name" value="NARDILYSIN"/>
    <property type="match status" value="1"/>
</dbReference>
<keyword evidence="6" id="KW-0862">Zinc</keyword>
<dbReference type="GO" id="GO:0004222">
    <property type="term" value="F:metalloendopeptidase activity"/>
    <property type="evidence" value="ECO:0007669"/>
    <property type="project" value="InterPro"/>
</dbReference>
<feature type="signal peptide" evidence="9">
    <location>
        <begin position="1"/>
        <end position="20"/>
    </location>
</feature>
<evidence type="ECO:0000256" key="3">
    <source>
        <dbReference type="ARBA" id="ARBA00022670"/>
    </source>
</evidence>
<dbReference type="InterPro" id="IPR011765">
    <property type="entry name" value="Pept_M16_N"/>
</dbReference>
<reference evidence="12 13" key="1">
    <citation type="submission" date="2018-09" db="EMBL/GenBank/DDBJ databases">
        <title>Genomic Encyclopedia of Archaeal and Bacterial Type Strains, Phase II (KMG-II): from individual species to whole genera.</title>
        <authorList>
            <person name="Goeker M."/>
        </authorList>
    </citation>
    <scope>NUCLEOTIDE SEQUENCE [LARGE SCALE GENOMIC DNA]</scope>
    <source>
        <strain evidence="12 13">DSM 27148</strain>
    </source>
</reference>
<protein>
    <submittedName>
        <fullName evidence="12">Zinc protease</fullName>
    </submittedName>
</protein>
<comment type="cofactor">
    <cofactor evidence="1">
        <name>Zn(2+)</name>
        <dbReference type="ChEBI" id="CHEBI:29105"/>
    </cofactor>
</comment>
<dbReference type="SUPFAM" id="SSF63411">
    <property type="entry name" value="LuxS/MPP-like metallohydrolase"/>
    <property type="match status" value="4"/>
</dbReference>
<accession>A0A419W651</accession>